<feature type="transmembrane region" description="Helical" evidence="1">
    <location>
        <begin position="205"/>
        <end position="226"/>
    </location>
</feature>
<sequence>GPDGATFDPPLTLTFEYEESELPEDANEDDLVIAYWDEGAEEWVELDCTVDPVTNTISAEVSHFTTFAIIARPTLTATVVTSPPPPAPAAFSITNLTVQPAETKPEEPVTISVSVANTGGTSGSHTVVLEINGLREAVQSVTVTAGSSEIVTFSVTRDEAGTYSVVVEGLNASFTVAAPPPQPPTAALPAPPASSAPPVTTPTNWPLIGGIIAGVIVVGLLVFLFVRRAYYY</sequence>
<keyword evidence="1" id="KW-1133">Transmembrane helix</keyword>
<feature type="domain" description="CARDB" evidence="2">
    <location>
        <begin position="95"/>
        <end position="165"/>
    </location>
</feature>
<evidence type="ECO:0000313" key="3">
    <source>
        <dbReference type="EMBL" id="GAI53974.1"/>
    </source>
</evidence>
<protein>
    <recommendedName>
        <fullName evidence="2">CARDB domain-containing protein</fullName>
    </recommendedName>
</protein>
<proteinExistence type="predicted"/>
<dbReference type="Gene3D" id="2.60.40.10">
    <property type="entry name" value="Immunoglobulins"/>
    <property type="match status" value="1"/>
</dbReference>
<evidence type="ECO:0000256" key="1">
    <source>
        <dbReference type="SAM" id="Phobius"/>
    </source>
</evidence>
<organism evidence="3">
    <name type="scientific">marine sediment metagenome</name>
    <dbReference type="NCBI Taxonomy" id="412755"/>
    <lineage>
        <taxon>unclassified sequences</taxon>
        <taxon>metagenomes</taxon>
        <taxon>ecological metagenomes</taxon>
    </lineage>
</organism>
<keyword evidence="1" id="KW-0812">Transmembrane</keyword>
<keyword evidence="1" id="KW-0472">Membrane</keyword>
<reference evidence="3" key="1">
    <citation type="journal article" date="2014" name="Front. Microbiol.">
        <title>High frequency of phylogenetically diverse reductive dehalogenase-homologous genes in deep subseafloor sedimentary metagenomes.</title>
        <authorList>
            <person name="Kawai M."/>
            <person name="Futagami T."/>
            <person name="Toyoda A."/>
            <person name="Takaki Y."/>
            <person name="Nishi S."/>
            <person name="Hori S."/>
            <person name="Arai W."/>
            <person name="Tsubouchi T."/>
            <person name="Morono Y."/>
            <person name="Uchiyama I."/>
            <person name="Ito T."/>
            <person name="Fujiyama A."/>
            <person name="Inagaki F."/>
            <person name="Takami H."/>
        </authorList>
    </citation>
    <scope>NUCLEOTIDE SEQUENCE</scope>
    <source>
        <strain evidence="3">Expedition CK06-06</strain>
    </source>
</reference>
<dbReference type="AlphaFoldDB" id="X1REI1"/>
<dbReference type="EMBL" id="BARV01033792">
    <property type="protein sequence ID" value="GAI53974.1"/>
    <property type="molecule type" value="Genomic_DNA"/>
</dbReference>
<dbReference type="InterPro" id="IPR013783">
    <property type="entry name" value="Ig-like_fold"/>
</dbReference>
<name>X1REI1_9ZZZZ</name>
<dbReference type="InterPro" id="IPR011635">
    <property type="entry name" value="CARDB"/>
</dbReference>
<accession>X1REI1</accession>
<comment type="caution">
    <text evidence="3">The sequence shown here is derived from an EMBL/GenBank/DDBJ whole genome shotgun (WGS) entry which is preliminary data.</text>
</comment>
<dbReference type="CDD" id="cd12087">
    <property type="entry name" value="TM_EGFR-like"/>
    <property type="match status" value="1"/>
</dbReference>
<dbReference type="Pfam" id="PF07705">
    <property type="entry name" value="CARDB"/>
    <property type="match status" value="1"/>
</dbReference>
<gene>
    <name evidence="3" type="ORF">S06H3_53054</name>
</gene>
<feature type="non-terminal residue" evidence="3">
    <location>
        <position position="1"/>
    </location>
</feature>
<evidence type="ECO:0000259" key="2">
    <source>
        <dbReference type="Pfam" id="PF07705"/>
    </source>
</evidence>